<keyword evidence="1" id="KW-0732">Signal</keyword>
<reference evidence="3 4" key="1">
    <citation type="submission" date="2018-08" db="EMBL/GenBank/DDBJ databases">
        <title>Recombination of ecologically and evolutionarily significant loci maintains genetic cohesion in the Pseudomonas syringae species complex.</title>
        <authorList>
            <person name="Dillon M."/>
            <person name="Thakur S."/>
            <person name="Almeida R.N.D."/>
            <person name="Weir B.S."/>
            <person name="Guttman D.S."/>
        </authorList>
    </citation>
    <scope>NUCLEOTIDE SEQUENCE [LARGE SCALE GENOMIC DNA]</scope>
    <source>
        <strain evidence="3 4">ICMP 11288</strain>
    </source>
</reference>
<proteinExistence type="predicted"/>
<evidence type="ECO:0000313" key="3">
    <source>
        <dbReference type="EMBL" id="RMQ87975.1"/>
    </source>
</evidence>
<feature type="domain" description="DUF4189" evidence="2">
    <location>
        <begin position="64"/>
        <end position="157"/>
    </location>
</feature>
<dbReference type="Proteomes" id="UP000277179">
    <property type="component" value="Unassembled WGS sequence"/>
</dbReference>
<dbReference type="RefSeq" id="WP_081321428.1">
    <property type="nucleotide sequence ID" value="NZ_RBRL01000217.1"/>
</dbReference>
<sequence length="164" mass="17096">MEKLILFTLIACSSWSVTAWAEGGCPPGQYPQQGQGWQTCVPIPESGQSRGAPQAPVAVWRSSWQAIATDSSKGVLGTSIDRSTTEEAETLALNDCKSKGGTHCTIAISYGNGCIAMVTGNALLTTGAGRTKAEAESSAMNNCTSGDTGCHVYYSACSLPIRIQ</sequence>
<evidence type="ECO:0000259" key="2">
    <source>
        <dbReference type="Pfam" id="PF13827"/>
    </source>
</evidence>
<evidence type="ECO:0000313" key="4">
    <source>
        <dbReference type="Proteomes" id="UP000277179"/>
    </source>
</evidence>
<dbReference type="InterPro" id="IPR025240">
    <property type="entry name" value="DUF4189"/>
</dbReference>
<gene>
    <name evidence="3" type="ORF">ALP97_200027</name>
</gene>
<accession>A0A3M4QBY3</accession>
<feature type="signal peptide" evidence="1">
    <location>
        <begin position="1"/>
        <end position="21"/>
    </location>
</feature>
<feature type="chain" id="PRO_5018289336" description="DUF4189 domain-containing protein" evidence="1">
    <location>
        <begin position="22"/>
        <end position="164"/>
    </location>
</feature>
<dbReference type="Pfam" id="PF13827">
    <property type="entry name" value="DUF4189"/>
    <property type="match status" value="1"/>
</dbReference>
<dbReference type="EMBL" id="RBRL01000217">
    <property type="protein sequence ID" value="RMQ87975.1"/>
    <property type="molecule type" value="Genomic_DNA"/>
</dbReference>
<organism evidence="3 4">
    <name type="scientific">Pseudomonas salomonii</name>
    <dbReference type="NCBI Taxonomy" id="191391"/>
    <lineage>
        <taxon>Bacteria</taxon>
        <taxon>Pseudomonadati</taxon>
        <taxon>Pseudomonadota</taxon>
        <taxon>Gammaproteobacteria</taxon>
        <taxon>Pseudomonadales</taxon>
        <taxon>Pseudomonadaceae</taxon>
        <taxon>Pseudomonas</taxon>
    </lineage>
</organism>
<comment type="caution">
    <text evidence="3">The sequence shown here is derived from an EMBL/GenBank/DDBJ whole genome shotgun (WGS) entry which is preliminary data.</text>
</comment>
<evidence type="ECO:0000256" key="1">
    <source>
        <dbReference type="SAM" id="SignalP"/>
    </source>
</evidence>
<protein>
    <recommendedName>
        <fullName evidence="2">DUF4189 domain-containing protein</fullName>
    </recommendedName>
</protein>
<dbReference type="AlphaFoldDB" id="A0A3M4QBY3"/>
<name>A0A3M4QBY3_9PSED</name>